<evidence type="ECO:0000256" key="8">
    <source>
        <dbReference type="ARBA" id="ARBA00023004"/>
    </source>
</evidence>
<evidence type="ECO:0000256" key="5">
    <source>
        <dbReference type="ARBA" id="ARBA00022853"/>
    </source>
</evidence>
<dbReference type="EC" id="1.14.11.27" evidence="14"/>
<evidence type="ECO:0000256" key="14">
    <source>
        <dbReference type="RuleBase" id="RU366061"/>
    </source>
</evidence>
<dbReference type="FunFam" id="2.60.120.650:FF:000013">
    <property type="entry name" value="Ribosomal oxygenase 1"/>
    <property type="match status" value="1"/>
</dbReference>
<reference evidence="16" key="1">
    <citation type="submission" date="2021-12" db="EMBL/GenBank/DDBJ databases">
        <authorList>
            <person name="King R."/>
        </authorList>
    </citation>
    <scope>NUCLEOTIDE SEQUENCE</scope>
</reference>
<dbReference type="AlphaFoldDB" id="A0A9P0BD26"/>
<gene>
    <name evidence="16" type="ORF">MELIAE_LOCUS10223</name>
</gene>
<keyword evidence="8 14" id="KW-0408">Iron</keyword>
<comment type="subcellular location">
    <subcellularLocation>
        <location evidence="1 14">Nucleus</location>
    </subcellularLocation>
</comment>
<dbReference type="Pfam" id="PF08007">
    <property type="entry name" value="JmjC_2"/>
    <property type="match status" value="1"/>
</dbReference>
<dbReference type="Gene3D" id="2.60.120.650">
    <property type="entry name" value="Cupin"/>
    <property type="match status" value="1"/>
</dbReference>
<dbReference type="PROSITE" id="PS51184">
    <property type="entry name" value="JMJC"/>
    <property type="match status" value="1"/>
</dbReference>
<dbReference type="InterPro" id="IPR049043">
    <property type="entry name" value="WHD_RIOX1"/>
</dbReference>
<dbReference type="FunFam" id="1.10.10.1500:FF:000001">
    <property type="entry name" value="ribosomal oxygenase 1 isoform X1"/>
    <property type="match status" value="1"/>
</dbReference>
<dbReference type="Gene3D" id="1.10.10.1500">
    <property type="entry name" value="JmjC domain-containing ribosomal oxygenase (ROX), dimer domain"/>
    <property type="match status" value="1"/>
</dbReference>
<sequence>MSLNGSTPMSAFEMYKQRHVENLNVKKKKRKTKPKEVTVTSIKKQKLPECKEYVEEEEEIPQLVEVKSEKHKITEQIKTQFIVPRPPKVNQVKKIDIKQKAPINQDNKVIRESDNVNKKRKKKIKLKVKVNGHSKTNSERDSDNSVSECAKLFRWFINPIPPDVFFSEFWEKEPIHIERDTPNYYSHILTTERLDRILRDNPLYYTRNVDVVSYENGKKENFNQEGRAVAAALWDYYSNGCSIRVLNPQTYDQKVHVLISTLQEYFGTMVGTNIYLTPPGSQGFAPHYDDIEAFVVQLEGRKHWKLYRPKGPDILARDSSPNLSYENIGKPFMEVTLNAGDILYFPRGTIHEGRTDPDSHSFHITLSVYQHTAYADLLEHVLPDALKRAAFNDIEFRKGLPLNYLKHVGLVNKDKKSPRRAEIMKNVKKLISTLTNYIDIDHAADQLGKSFMHDAMPPVLSKPEVMLTSKGDGDYMKNGRVFNRVEIGLDTKIRLVRYYGLRVVKENEQVSKIYYSCDNDKVYHGEEPQWLEIDNGLIPAMEKLQSIYPDFIEVEQLPIKEDTGKVQLVADLWEKGLLMTKNPLTAFSGEEDESDSETDFPGGTIEIMEIT</sequence>
<keyword evidence="4 14" id="KW-0479">Metal-binding</keyword>
<evidence type="ECO:0000256" key="3">
    <source>
        <dbReference type="ARBA" id="ARBA00022491"/>
    </source>
</evidence>
<feature type="domain" description="JmjC" evidence="15">
    <location>
        <begin position="241"/>
        <end position="385"/>
    </location>
</feature>
<evidence type="ECO:0000256" key="2">
    <source>
        <dbReference type="ARBA" id="ARBA00010309"/>
    </source>
</evidence>
<evidence type="ECO:0000256" key="4">
    <source>
        <dbReference type="ARBA" id="ARBA00022723"/>
    </source>
</evidence>
<dbReference type="FunFam" id="3.90.930.40:FF:000001">
    <property type="entry name" value="ribosomal oxygenase 1 isoform X1"/>
    <property type="match status" value="1"/>
</dbReference>
<keyword evidence="7 14" id="KW-0560">Oxidoreductase</keyword>
<dbReference type="InterPro" id="IPR003347">
    <property type="entry name" value="JmjC_dom"/>
</dbReference>
<dbReference type="InterPro" id="IPR039994">
    <property type="entry name" value="NO66-like"/>
</dbReference>
<keyword evidence="17" id="KW-1185">Reference proteome</keyword>
<keyword evidence="9 14" id="KW-0805">Transcription regulation</keyword>
<evidence type="ECO:0000256" key="10">
    <source>
        <dbReference type="ARBA" id="ARBA00023163"/>
    </source>
</evidence>
<dbReference type="GO" id="GO:0045471">
    <property type="term" value="P:response to ethanol"/>
    <property type="evidence" value="ECO:0007669"/>
    <property type="project" value="UniProtKB-ARBA"/>
</dbReference>
<proteinExistence type="inferred from homology"/>
<evidence type="ECO:0000256" key="11">
    <source>
        <dbReference type="ARBA" id="ARBA00023242"/>
    </source>
</evidence>
<evidence type="ECO:0000256" key="1">
    <source>
        <dbReference type="ARBA" id="ARBA00004123"/>
    </source>
</evidence>
<dbReference type="OrthoDB" id="425950at2759"/>
<keyword evidence="3" id="KW-0678">Repressor</keyword>
<evidence type="ECO:0000256" key="7">
    <source>
        <dbReference type="ARBA" id="ARBA00023002"/>
    </source>
</evidence>
<dbReference type="Gene3D" id="3.90.930.40">
    <property type="match status" value="1"/>
</dbReference>
<comment type="catalytic activity">
    <reaction evidence="13 14">
        <text>N(6),N(6)-dimethyl-L-lysyl(36)-[histone H3] + 2 2-oxoglutarate + 2 O2 = L-lysyl(36)-[histone H3] + 2 formaldehyde + 2 succinate + 2 CO2</text>
        <dbReference type="Rhea" id="RHEA:42032"/>
        <dbReference type="Rhea" id="RHEA-COMP:9785"/>
        <dbReference type="Rhea" id="RHEA-COMP:9787"/>
        <dbReference type="ChEBI" id="CHEBI:15379"/>
        <dbReference type="ChEBI" id="CHEBI:16526"/>
        <dbReference type="ChEBI" id="CHEBI:16810"/>
        <dbReference type="ChEBI" id="CHEBI:16842"/>
        <dbReference type="ChEBI" id="CHEBI:29969"/>
        <dbReference type="ChEBI" id="CHEBI:30031"/>
        <dbReference type="ChEBI" id="CHEBI:61976"/>
        <dbReference type="EC" id="1.14.11.27"/>
    </reaction>
</comment>
<dbReference type="PANTHER" id="PTHR13096">
    <property type="entry name" value="MINA53 MYC INDUCED NUCLEAR ANTIGEN"/>
    <property type="match status" value="1"/>
</dbReference>
<dbReference type="GO" id="GO:0032453">
    <property type="term" value="F:histone H3K4 demethylase activity"/>
    <property type="evidence" value="ECO:0007669"/>
    <property type="project" value="TreeGrafter"/>
</dbReference>
<evidence type="ECO:0000256" key="13">
    <source>
        <dbReference type="ARBA" id="ARBA00047915"/>
    </source>
</evidence>
<keyword evidence="10 14" id="KW-0804">Transcription</keyword>
<dbReference type="Pfam" id="PF21233">
    <property type="entry name" value="WHD_RIOX1"/>
    <property type="match status" value="1"/>
</dbReference>
<dbReference type="SMART" id="SM00558">
    <property type="entry name" value="JmjC"/>
    <property type="match status" value="1"/>
</dbReference>
<evidence type="ECO:0000256" key="6">
    <source>
        <dbReference type="ARBA" id="ARBA00022964"/>
    </source>
</evidence>
<comment type="similarity">
    <text evidence="2">Belongs to the ROX family. NO66 subfamily.</text>
</comment>
<evidence type="ECO:0000256" key="12">
    <source>
        <dbReference type="ARBA" id="ARBA00025670"/>
    </source>
</evidence>
<dbReference type="GO" id="GO:0005506">
    <property type="term" value="F:iron ion binding"/>
    <property type="evidence" value="ECO:0007669"/>
    <property type="project" value="UniProtKB-UniRule"/>
</dbReference>
<accession>A0A9P0BD26</accession>
<name>A0A9P0BD26_BRAAE</name>
<evidence type="ECO:0000256" key="9">
    <source>
        <dbReference type="ARBA" id="ARBA00023015"/>
    </source>
</evidence>
<organism evidence="16 17">
    <name type="scientific">Brassicogethes aeneus</name>
    <name type="common">Rape pollen beetle</name>
    <name type="synonym">Meligethes aeneus</name>
    <dbReference type="NCBI Taxonomy" id="1431903"/>
    <lineage>
        <taxon>Eukaryota</taxon>
        <taxon>Metazoa</taxon>
        <taxon>Ecdysozoa</taxon>
        <taxon>Arthropoda</taxon>
        <taxon>Hexapoda</taxon>
        <taxon>Insecta</taxon>
        <taxon>Pterygota</taxon>
        <taxon>Neoptera</taxon>
        <taxon>Endopterygota</taxon>
        <taxon>Coleoptera</taxon>
        <taxon>Polyphaga</taxon>
        <taxon>Cucujiformia</taxon>
        <taxon>Nitidulidae</taxon>
        <taxon>Meligethinae</taxon>
        <taxon>Brassicogethes</taxon>
    </lineage>
</organism>
<dbReference type="PANTHER" id="PTHR13096:SF8">
    <property type="entry name" value="RIBOSOMAL OXYGENASE 1"/>
    <property type="match status" value="1"/>
</dbReference>
<keyword evidence="5" id="KW-0156">Chromatin regulator</keyword>
<dbReference type="Proteomes" id="UP001154078">
    <property type="component" value="Chromosome 7"/>
</dbReference>
<evidence type="ECO:0000313" key="16">
    <source>
        <dbReference type="EMBL" id="CAH0560476.1"/>
    </source>
</evidence>
<protein>
    <recommendedName>
        <fullName evidence="14">Bifunctional lysine-specific demethylase and histidyl-hydroxylase</fullName>
        <ecNumber evidence="14">1.14.11.27</ecNumber>
    </recommendedName>
</protein>
<dbReference type="EMBL" id="OV121138">
    <property type="protein sequence ID" value="CAH0560476.1"/>
    <property type="molecule type" value="Genomic_DNA"/>
</dbReference>
<keyword evidence="11 14" id="KW-0539">Nucleus</keyword>
<evidence type="ECO:0000313" key="17">
    <source>
        <dbReference type="Proteomes" id="UP001154078"/>
    </source>
</evidence>
<dbReference type="GO" id="GO:0140680">
    <property type="term" value="F:histone H3K36me/H3K36me2 demethylase activity"/>
    <property type="evidence" value="ECO:0007669"/>
    <property type="project" value="UniProtKB-EC"/>
</dbReference>
<dbReference type="SUPFAM" id="SSF51197">
    <property type="entry name" value="Clavaminate synthase-like"/>
    <property type="match status" value="1"/>
</dbReference>
<evidence type="ECO:0000259" key="15">
    <source>
        <dbReference type="PROSITE" id="PS51184"/>
    </source>
</evidence>
<dbReference type="GO" id="GO:0005730">
    <property type="term" value="C:nucleolus"/>
    <property type="evidence" value="ECO:0007669"/>
    <property type="project" value="TreeGrafter"/>
</dbReference>
<keyword evidence="6 14" id="KW-0223">Dioxygenase</keyword>
<comment type="function">
    <text evidence="12">Oxygenase that can act as both a histone lysine demethylase and a ribosomal histidine hydroxylase. Specifically demethylates 'Lys-4' (H3K4me) and 'Lys-36' (H3K36me) of histone H3, thereby playing a central role in histone code.</text>
</comment>
<comment type="cofactor">
    <cofactor evidence="14">
        <name>Fe(2+)</name>
        <dbReference type="ChEBI" id="CHEBI:29033"/>
    </cofactor>
    <text evidence="14">Binds 1 Fe(2+) ion per subunit.</text>
</comment>